<dbReference type="Pfam" id="PF00440">
    <property type="entry name" value="TetR_N"/>
    <property type="match status" value="1"/>
</dbReference>
<dbReference type="EMBL" id="FOBL01000025">
    <property type="protein sequence ID" value="SEM09858.1"/>
    <property type="molecule type" value="Genomic_DNA"/>
</dbReference>
<dbReference type="InterPro" id="IPR001647">
    <property type="entry name" value="HTH_TetR"/>
</dbReference>
<feature type="domain" description="HTH tetR-type" evidence="3">
    <location>
        <begin position="6"/>
        <end position="66"/>
    </location>
</feature>
<name>A0A1H7VM46_9LACT</name>
<evidence type="ECO:0000313" key="6">
    <source>
        <dbReference type="Proteomes" id="UP000198548"/>
    </source>
</evidence>
<dbReference type="PROSITE" id="PS50977">
    <property type="entry name" value="HTH_TETR_2"/>
    <property type="match status" value="1"/>
</dbReference>
<dbReference type="InterPro" id="IPR036271">
    <property type="entry name" value="Tet_transcr_reg_TetR-rel_C_sf"/>
</dbReference>
<dbReference type="GO" id="GO:0003677">
    <property type="term" value="F:DNA binding"/>
    <property type="evidence" value="ECO:0007669"/>
    <property type="project" value="UniProtKB-UniRule"/>
</dbReference>
<dbReference type="PRINTS" id="PR00455">
    <property type="entry name" value="HTHTETR"/>
</dbReference>
<dbReference type="Proteomes" id="UP000198548">
    <property type="component" value="Unassembled WGS sequence"/>
</dbReference>
<feature type="DNA-binding region" description="H-T-H motif" evidence="2">
    <location>
        <begin position="29"/>
        <end position="48"/>
    </location>
</feature>
<dbReference type="STRING" id="426703.SAMN04488100_12524"/>
<organism evidence="5 6">
    <name type="scientific">Alkalibacterium putridalgicola</name>
    <dbReference type="NCBI Taxonomy" id="426703"/>
    <lineage>
        <taxon>Bacteria</taxon>
        <taxon>Bacillati</taxon>
        <taxon>Bacillota</taxon>
        <taxon>Bacilli</taxon>
        <taxon>Lactobacillales</taxon>
        <taxon>Carnobacteriaceae</taxon>
        <taxon>Alkalibacterium</taxon>
    </lineage>
</organism>
<dbReference type="Proteomes" id="UP000321425">
    <property type="component" value="Unassembled WGS sequence"/>
</dbReference>
<evidence type="ECO:0000256" key="1">
    <source>
        <dbReference type="ARBA" id="ARBA00023125"/>
    </source>
</evidence>
<evidence type="ECO:0000313" key="4">
    <source>
        <dbReference type="EMBL" id="GEK89417.1"/>
    </source>
</evidence>
<evidence type="ECO:0000256" key="2">
    <source>
        <dbReference type="PROSITE-ProRule" id="PRU00335"/>
    </source>
</evidence>
<dbReference type="SUPFAM" id="SSF48498">
    <property type="entry name" value="Tetracyclin repressor-like, C-terminal domain"/>
    <property type="match status" value="1"/>
</dbReference>
<proteinExistence type="predicted"/>
<dbReference type="InterPro" id="IPR009057">
    <property type="entry name" value="Homeodomain-like_sf"/>
</dbReference>
<dbReference type="Gene3D" id="1.10.357.10">
    <property type="entry name" value="Tetracycline Repressor, domain 2"/>
    <property type="match status" value="1"/>
</dbReference>
<evidence type="ECO:0000313" key="5">
    <source>
        <dbReference type="EMBL" id="SEM09858.1"/>
    </source>
</evidence>
<dbReference type="EMBL" id="BJUX01000014">
    <property type="protein sequence ID" value="GEK89417.1"/>
    <property type="molecule type" value="Genomic_DNA"/>
</dbReference>
<reference evidence="4 7" key="2">
    <citation type="submission" date="2019-07" db="EMBL/GenBank/DDBJ databases">
        <title>Whole genome shotgun sequence of Alkalibacterium putridalgicola NBRC 103243.</title>
        <authorList>
            <person name="Hosoyama A."/>
            <person name="Uohara A."/>
            <person name="Ohji S."/>
            <person name="Ichikawa N."/>
        </authorList>
    </citation>
    <scope>NUCLEOTIDE SEQUENCE [LARGE SCALE GENOMIC DNA]</scope>
    <source>
        <strain evidence="4 7">NBRC 103243</strain>
    </source>
</reference>
<sequence>MTRKKKITLEDLYSQTHHLLMEKGYDQFSFGLLADNLAVSRTAIYKYYSNKDDLINDYLTLEMNKFLTEFEEMKWSEDVEEHFNQMFQLIFNYSDVHHLSIMFLQKLQLQGKLLKDKDNVSKYLHKIMLDHIQAFIMTGQEKGYFRTSVPASLLISMIFHSVMIEDRSGLSASERARHIREILAHGMFQRDKNIQNSNHKEKPFKG</sequence>
<reference evidence="5 6" key="1">
    <citation type="submission" date="2016-10" db="EMBL/GenBank/DDBJ databases">
        <authorList>
            <person name="de Groot N.N."/>
        </authorList>
    </citation>
    <scope>NUCLEOTIDE SEQUENCE [LARGE SCALE GENOMIC DNA]</scope>
    <source>
        <strain evidence="5 6">DSM 19182</strain>
    </source>
</reference>
<evidence type="ECO:0000259" key="3">
    <source>
        <dbReference type="PROSITE" id="PS50977"/>
    </source>
</evidence>
<protein>
    <submittedName>
        <fullName evidence="5">Transcriptional regulator, TetR family</fullName>
    </submittedName>
</protein>
<dbReference type="AlphaFoldDB" id="A0A1H7VM46"/>
<keyword evidence="1 2" id="KW-0238">DNA-binding</keyword>
<evidence type="ECO:0000313" key="7">
    <source>
        <dbReference type="Proteomes" id="UP000321425"/>
    </source>
</evidence>
<keyword evidence="7" id="KW-1185">Reference proteome</keyword>
<dbReference type="RefSeq" id="WP_177165522.1">
    <property type="nucleotide sequence ID" value="NZ_BJUX01000014.1"/>
</dbReference>
<gene>
    <name evidence="4" type="ORF">APU01nite_14560</name>
    <name evidence="5" type="ORF">SAMN04488100_12524</name>
</gene>
<dbReference type="SUPFAM" id="SSF46689">
    <property type="entry name" value="Homeodomain-like"/>
    <property type="match status" value="1"/>
</dbReference>
<accession>A0A1H7VM46</accession>